<feature type="domain" description="HIT-type" evidence="4">
    <location>
        <begin position="285"/>
        <end position="314"/>
    </location>
</feature>
<dbReference type="STRING" id="62708.A0A420I2E6"/>
<evidence type="ECO:0000313" key="6">
    <source>
        <dbReference type="Proteomes" id="UP000283383"/>
    </source>
</evidence>
<proteinExistence type="predicted"/>
<keyword evidence="2" id="KW-0863">Zinc-finger</keyword>
<dbReference type="CDD" id="cd21437">
    <property type="entry name" value="zf-HIT_ZNHIT1_like"/>
    <property type="match status" value="1"/>
</dbReference>
<accession>A0A420I2E6</accession>
<reference evidence="5 6" key="1">
    <citation type="journal article" date="2018" name="BMC Genomics">
        <title>Comparative genome analyses reveal sequence features reflecting distinct modes of host-adaptation between dicot and monocot powdery mildew.</title>
        <authorList>
            <person name="Wu Y."/>
            <person name="Ma X."/>
            <person name="Pan Z."/>
            <person name="Kale S.D."/>
            <person name="Song Y."/>
            <person name="King H."/>
            <person name="Zhang Q."/>
            <person name="Presley C."/>
            <person name="Deng X."/>
            <person name="Wei C.I."/>
            <person name="Xiao S."/>
        </authorList>
    </citation>
    <scope>NUCLEOTIDE SEQUENCE [LARGE SCALE GENOMIC DNA]</scope>
    <source>
        <strain evidence="5">UMSG3</strain>
    </source>
</reference>
<dbReference type="GO" id="GO:0006338">
    <property type="term" value="P:chromatin remodeling"/>
    <property type="evidence" value="ECO:0007669"/>
    <property type="project" value="InterPro"/>
</dbReference>
<dbReference type="Proteomes" id="UP000283383">
    <property type="component" value="Unassembled WGS sequence"/>
</dbReference>
<dbReference type="InterPro" id="IPR039723">
    <property type="entry name" value="Vps71/ZNHIT1"/>
</dbReference>
<dbReference type="EMBL" id="MCBQ01013651">
    <property type="protein sequence ID" value="RKF63863.1"/>
    <property type="molecule type" value="Genomic_DNA"/>
</dbReference>
<organism evidence="5 6">
    <name type="scientific">Golovinomyces cichoracearum</name>
    <dbReference type="NCBI Taxonomy" id="62708"/>
    <lineage>
        <taxon>Eukaryota</taxon>
        <taxon>Fungi</taxon>
        <taxon>Dikarya</taxon>
        <taxon>Ascomycota</taxon>
        <taxon>Pezizomycotina</taxon>
        <taxon>Leotiomycetes</taxon>
        <taxon>Erysiphales</taxon>
        <taxon>Erysiphaceae</taxon>
        <taxon>Golovinomyces</taxon>
    </lineage>
</organism>
<dbReference type="PANTHER" id="PTHR13093">
    <property type="entry name" value="ZINC FINGER HIT DOMAIN CONTAINING PROTEIN 1"/>
    <property type="match status" value="1"/>
</dbReference>
<sequence length="325" mass="35824">MLNFGVIEVLNVKSVPAPGWVYVPDTGPQTPLSATQSILSRKRVRNPTLLPGRISNTAHQSAQVLRELTLLDRENYRDVSIPISIKQNTDQARGRGKTIVVGKSTPTVRKIFQSKKTFENHLADSEAIQASSGSSIPSQTPTNVKRVAQKIGPIAISAKNSVHQRKKRKNMINNLMTTQNVASSNNSTFSANPADSPLEMWMGCSSQNNMSSLISEKMPPQPSLILSSSTVTVPISHPRDDDPILTSRVPVMPSEEDLESLLARPPLSYLEARGPWVEEDQKKPPRNFCERCGYWAKIKCVKCGGRVCALTCFNKHKDECSKYGS</sequence>
<dbReference type="AlphaFoldDB" id="A0A420I2E6"/>
<keyword evidence="3" id="KW-0862">Zinc</keyword>
<evidence type="ECO:0000259" key="4">
    <source>
        <dbReference type="Pfam" id="PF04438"/>
    </source>
</evidence>
<evidence type="ECO:0000313" key="5">
    <source>
        <dbReference type="EMBL" id="RKF63863.1"/>
    </source>
</evidence>
<dbReference type="GO" id="GO:0008270">
    <property type="term" value="F:zinc ion binding"/>
    <property type="evidence" value="ECO:0007669"/>
    <property type="project" value="UniProtKB-KW"/>
</dbReference>
<evidence type="ECO:0000256" key="1">
    <source>
        <dbReference type="ARBA" id="ARBA00022723"/>
    </source>
</evidence>
<dbReference type="InterPro" id="IPR007529">
    <property type="entry name" value="Znf_HIT"/>
</dbReference>
<protein>
    <recommendedName>
        <fullName evidence="4">HIT-type domain-containing protein</fullName>
    </recommendedName>
</protein>
<name>A0A420I2E6_9PEZI</name>
<dbReference type="Pfam" id="PF04438">
    <property type="entry name" value="zf-HIT"/>
    <property type="match status" value="1"/>
</dbReference>
<evidence type="ECO:0000256" key="3">
    <source>
        <dbReference type="ARBA" id="ARBA00022833"/>
    </source>
</evidence>
<keyword evidence="6" id="KW-1185">Reference proteome</keyword>
<gene>
    <name evidence="5" type="ORF">GcM3_136014</name>
</gene>
<keyword evidence="1" id="KW-0479">Metal-binding</keyword>
<dbReference type="GO" id="GO:0005634">
    <property type="term" value="C:nucleus"/>
    <property type="evidence" value="ECO:0007669"/>
    <property type="project" value="UniProtKB-ARBA"/>
</dbReference>
<evidence type="ECO:0000256" key="2">
    <source>
        <dbReference type="ARBA" id="ARBA00022771"/>
    </source>
</evidence>
<comment type="caution">
    <text evidence="5">The sequence shown here is derived from an EMBL/GenBank/DDBJ whole genome shotgun (WGS) entry which is preliminary data.</text>
</comment>